<dbReference type="AlphaFoldDB" id="A0A2P2PBT7"/>
<dbReference type="EMBL" id="GGEC01071734">
    <property type="protein sequence ID" value="MBX52218.1"/>
    <property type="molecule type" value="Transcribed_RNA"/>
</dbReference>
<name>A0A2P2PBT7_RHIMU</name>
<proteinExistence type="predicted"/>
<organism evidence="1">
    <name type="scientific">Rhizophora mucronata</name>
    <name type="common">Asiatic mangrove</name>
    <dbReference type="NCBI Taxonomy" id="61149"/>
    <lineage>
        <taxon>Eukaryota</taxon>
        <taxon>Viridiplantae</taxon>
        <taxon>Streptophyta</taxon>
        <taxon>Embryophyta</taxon>
        <taxon>Tracheophyta</taxon>
        <taxon>Spermatophyta</taxon>
        <taxon>Magnoliopsida</taxon>
        <taxon>eudicotyledons</taxon>
        <taxon>Gunneridae</taxon>
        <taxon>Pentapetalae</taxon>
        <taxon>rosids</taxon>
        <taxon>fabids</taxon>
        <taxon>Malpighiales</taxon>
        <taxon>Rhizophoraceae</taxon>
        <taxon>Rhizophora</taxon>
    </lineage>
</organism>
<reference evidence="1" key="1">
    <citation type="submission" date="2018-02" db="EMBL/GenBank/DDBJ databases">
        <title>Rhizophora mucronata_Transcriptome.</title>
        <authorList>
            <person name="Meera S.P."/>
            <person name="Sreeshan A."/>
            <person name="Augustine A."/>
        </authorList>
    </citation>
    <scope>NUCLEOTIDE SEQUENCE</scope>
    <source>
        <tissue evidence="1">Leaf</tissue>
    </source>
</reference>
<accession>A0A2P2PBT7</accession>
<evidence type="ECO:0000313" key="1">
    <source>
        <dbReference type="EMBL" id="MBX52218.1"/>
    </source>
</evidence>
<sequence length="44" mass="4907">MKDASLTGRERTRGTQMKKSGYIGVGVEYNSRLIFNLCTSRPSP</sequence>
<protein>
    <submittedName>
        <fullName evidence="1">Uncharacterized protein</fullName>
    </submittedName>
</protein>